<protein>
    <recommendedName>
        <fullName evidence="1">PRISE-like Rossmann-fold domain-containing protein</fullName>
    </recommendedName>
</protein>
<dbReference type="Pfam" id="PF22917">
    <property type="entry name" value="PRISE"/>
    <property type="match status" value="1"/>
</dbReference>
<accession>A0A8H4R6Y4</accession>
<feature type="domain" description="PRISE-like Rossmann-fold" evidence="1">
    <location>
        <begin position="5"/>
        <end position="389"/>
    </location>
</feature>
<dbReference type="CDD" id="cd08948">
    <property type="entry name" value="5beta-POR_like_SDR_a"/>
    <property type="match status" value="1"/>
</dbReference>
<dbReference type="EMBL" id="JAAMPI010001562">
    <property type="protein sequence ID" value="KAF4624754.1"/>
    <property type="molecule type" value="Genomic_DNA"/>
</dbReference>
<dbReference type="AlphaFoldDB" id="A0A8H4R6Y4"/>
<dbReference type="PANTHER" id="PTHR32487">
    <property type="entry name" value="3-OXO-DELTA(4,5)-STEROID 5-BETA-REDUCTASE"/>
    <property type="match status" value="1"/>
</dbReference>
<keyword evidence="3" id="KW-1185">Reference proteome</keyword>
<sequence>MSKSALIFGASGVTGWAFVNEILHDYPKKGIWKKVHALTNRPLKQSDSLWPDDERLNIFSGIDLLKGSQENLEAALGVIEGIKEVTHVYYLAYKASSDLEQEYQDAEAMFRRSTTAMDHLSPKLEFVILQTGAKMYGCHLLENHPTDYIHVPLKESHPRLKSPYAEKLFYYPQLDWITEYAKDKSWNWCDTRPDIIIGFVPNQNFYSLATSLGVFLSLYAEVEGKGATCPYPGSQTAWVAKSVDSSSDTIARQTLHLSLTIPESAKGEGFNVADAKEPSTWETKWPALCSYFGLKGTGPPSSGEPNEVRTYIKKHLDNWNNMENKYGLKSGIADSELTFKGFEYFLLTQFDFDRQYDMTKMYGTGFDERTTIQAWGGVFDRMKAARIIPS</sequence>
<comment type="caution">
    <text evidence="2">The sequence shown here is derived from an EMBL/GenBank/DDBJ whole genome shotgun (WGS) entry which is preliminary data.</text>
</comment>
<evidence type="ECO:0000313" key="3">
    <source>
        <dbReference type="Proteomes" id="UP000566819"/>
    </source>
</evidence>
<dbReference type="Gene3D" id="3.40.50.720">
    <property type="entry name" value="NAD(P)-binding Rossmann-like Domain"/>
    <property type="match status" value="1"/>
</dbReference>
<name>A0A8H4R6Y4_9HELO</name>
<dbReference type="OrthoDB" id="1731983at2759"/>
<dbReference type="InterPro" id="IPR036291">
    <property type="entry name" value="NAD(P)-bd_dom_sf"/>
</dbReference>
<proteinExistence type="predicted"/>
<evidence type="ECO:0000313" key="2">
    <source>
        <dbReference type="EMBL" id="KAF4624754.1"/>
    </source>
</evidence>
<dbReference type="SUPFAM" id="SSF51735">
    <property type="entry name" value="NAD(P)-binding Rossmann-fold domains"/>
    <property type="match status" value="1"/>
</dbReference>
<organism evidence="2 3">
    <name type="scientific">Cudoniella acicularis</name>
    <dbReference type="NCBI Taxonomy" id="354080"/>
    <lineage>
        <taxon>Eukaryota</taxon>
        <taxon>Fungi</taxon>
        <taxon>Dikarya</taxon>
        <taxon>Ascomycota</taxon>
        <taxon>Pezizomycotina</taxon>
        <taxon>Leotiomycetes</taxon>
        <taxon>Helotiales</taxon>
        <taxon>Tricladiaceae</taxon>
        <taxon>Cudoniella</taxon>
    </lineage>
</organism>
<dbReference type="Proteomes" id="UP000566819">
    <property type="component" value="Unassembled WGS sequence"/>
</dbReference>
<dbReference type="PANTHER" id="PTHR32487:SF8">
    <property type="entry name" value="NAD-DEPENDENT EPIMERASE_DEHYDRATASE DOMAIN-CONTAINING PROTEIN"/>
    <property type="match status" value="1"/>
</dbReference>
<gene>
    <name evidence="2" type="ORF">G7Y89_g13409</name>
</gene>
<reference evidence="2 3" key="1">
    <citation type="submission" date="2020-03" db="EMBL/GenBank/DDBJ databases">
        <title>Draft Genome Sequence of Cudoniella acicularis.</title>
        <authorList>
            <person name="Buettner E."/>
            <person name="Kellner H."/>
        </authorList>
    </citation>
    <scope>NUCLEOTIDE SEQUENCE [LARGE SCALE GENOMIC DNA]</scope>
    <source>
        <strain evidence="2 3">DSM 108380</strain>
    </source>
</reference>
<evidence type="ECO:0000259" key="1">
    <source>
        <dbReference type="Pfam" id="PF22917"/>
    </source>
</evidence>
<dbReference type="InterPro" id="IPR055222">
    <property type="entry name" value="PRISE-like_Rossmann-fold"/>
</dbReference>